<protein>
    <submittedName>
        <fullName evidence="1">7633_t:CDS:1</fullName>
    </submittedName>
</protein>
<sequence>STNNYAISIRIFLGDREKMIPGTPQKYADIYTSCWSSEPEKRPKLDKILTDLENLLTETT</sequence>
<dbReference type="InterPro" id="IPR011009">
    <property type="entry name" value="Kinase-like_dom_sf"/>
</dbReference>
<reference evidence="1" key="1">
    <citation type="submission" date="2021-06" db="EMBL/GenBank/DDBJ databases">
        <authorList>
            <person name="Kallberg Y."/>
            <person name="Tangrot J."/>
            <person name="Rosling A."/>
        </authorList>
    </citation>
    <scope>NUCLEOTIDE SEQUENCE</scope>
    <source>
        <strain evidence="1">IN212</strain>
    </source>
</reference>
<dbReference type="OrthoDB" id="2430791at2759"/>
<dbReference type="Proteomes" id="UP000789396">
    <property type="component" value="Unassembled WGS sequence"/>
</dbReference>
<organism evidence="1 2">
    <name type="scientific">Racocetra fulgida</name>
    <dbReference type="NCBI Taxonomy" id="60492"/>
    <lineage>
        <taxon>Eukaryota</taxon>
        <taxon>Fungi</taxon>
        <taxon>Fungi incertae sedis</taxon>
        <taxon>Mucoromycota</taxon>
        <taxon>Glomeromycotina</taxon>
        <taxon>Glomeromycetes</taxon>
        <taxon>Diversisporales</taxon>
        <taxon>Gigasporaceae</taxon>
        <taxon>Racocetra</taxon>
    </lineage>
</organism>
<gene>
    <name evidence="1" type="ORF">RFULGI_LOCUS17220</name>
</gene>
<dbReference type="EMBL" id="CAJVPZ010066051">
    <property type="protein sequence ID" value="CAG8795819.1"/>
    <property type="molecule type" value="Genomic_DNA"/>
</dbReference>
<name>A0A9N9P9L5_9GLOM</name>
<feature type="non-terminal residue" evidence="1">
    <location>
        <position position="1"/>
    </location>
</feature>
<evidence type="ECO:0000313" key="2">
    <source>
        <dbReference type="Proteomes" id="UP000789396"/>
    </source>
</evidence>
<dbReference type="AlphaFoldDB" id="A0A9N9P9L5"/>
<feature type="non-terminal residue" evidence="1">
    <location>
        <position position="60"/>
    </location>
</feature>
<comment type="caution">
    <text evidence="1">The sequence shown here is derived from an EMBL/GenBank/DDBJ whole genome shotgun (WGS) entry which is preliminary data.</text>
</comment>
<accession>A0A9N9P9L5</accession>
<dbReference type="Gene3D" id="1.10.510.10">
    <property type="entry name" value="Transferase(Phosphotransferase) domain 1"/>
    <property type="match status" value="1"/>
</dbReference>
<proteinExistence type="predicted"/>
<evidence type="ECO:0000313" key="1">
    <source>
        <dbReference type="EMBL" id="CAG8795819.1"/>
    </source>
</evidence>
<dbReference type="SUPFAM" id="SSF56112">
    <property type="entry name" value="Protein kinase-like (PK-like)"/>
    <property type="match status" value="1"/>
</dbReference>
<keyword evidence="2" id="KW-1185">Reference proteome</keyword>